<dbReference type="EMBL" id="JADRCR010000019">
    <property type="protein sequence ID" value="MBK5145974.1"/>
    <property type="molecule type" value="Genomic_DNA"/>
</dbReference>
<evidence type="ECO:0000313" key="2">
    <source>
        <dbReference type="Proteomes" id="UP001296921"/>
    </source>
</evidence>
<dbReference type="Pfam" id="PF06252">
    <property type="entry name" value="GemA"/>
    <property type="match status" value="1"/>
</dbReference>
<name>A0ABS1IW54_9GAMM</name>
<sequence>MNRKELIRIIHVAKRDRCLDNETYRSLLLSHGGKESTLEMSDTALHRVFSAMKKLGFKVKSKPVPNKPKSAIERQISMIRGLWLELADIGEVRDRSDRAMNAFVHKHTDIGRVEWISSAQASAVIERLKKWRNRIA</sequence>
<comment type="caution">
    <text evidence="1">The sequence shown here is derived from an EMBL/GenBank/DDBJ whole genome shotgun (WGS) entry which is preliminary data.</text>
</comment>
<dbReference type="RefSeq" id="WP_218468711.1">
    <property type="nucleotide sequence ID" value="NZ_JADRCR010000019.1"/>
</dbReference>
<proteinExistence type="predicted"/>
<gene>
    <name evidence="1" type="ORF">I2494_20095</name>
</gene>
<keyword evidence="2" id="KW-1185">Reference proteome</keyword>
<dbReference type="InterPro" id="IPR009363">
    <property type="entry name" value="Phage_Mu_Gp16"/>
</dbReference>
<dbReference type="Proteomes" id="UP001296921">
    <property type="component" value="Unassembled WGS sequence"/>
</dbReference>
<protein>
    <submittedName>
        <fullName evidence="1">Regulatory protein GemA</fullName>
    </submittedName>
</protein>
<accession>A0ABS1IW54</accession>
<reference evidence="1 2" key="1">
    <citation type="submission" date="2020-11" db="EMBL/GenBank/DDBJ databases">
        <title>Insectihabitans protaetiae gen. nov. sp. nov. and Insectihabitans allomyrinae sp. nov., isolated from larvae of Protaetia brevitarsis seulensis and Allomyrina dichotoma, respectively.</title>
        <authorList>
            <person name="Lee S.D."/>
            <person name="Byeon Y.-S."/>
            <person name="Kim S.-M."/>
            <person name="Yang H.L."/>
            <person name="Kim I.S."/>
        </authorList>
    </citation>
    <scope>NUCLEOTIDE SEQUENCE [LARGE SCALE GENOMIC DNA]</scope>
    <source>
        <strain evidence="1 2">BWR-B9</strain>
    </source>
</reference>
<evidence type="ECO:0000313" key="1">
    <source>
        <dbReference type="EMBL" id="MBK5145974.1"/>
    </source>
</evidence>
<organism evidence="1 2">
    <name type="scientific">Limnobaculum allomyrinae</name>
    <dbReference type="NCBI Taxonomy" id="2791986"/>
    <lineage>
        <taxon>Bacteria</taxon>
        <taxon>Pseudomonadati</taxon>
        <taxon>Pseudomonadota</taxon>
        <taxon>Gammaproteobacteria</taxon>
        <taxon>Enterobacterales</taxon>
        <taxon>Budviciaceae</taxon>
        <taxon>Limnobaculum</taxon>
    </lineage>
</organism>